<reference evidence="2 4" key="2">
    <citation type="submission" date="2016-10" db="EMBL/GenBank/DDBJ databases">
        <authorList>
            <person name="Varghese N."/>
            <person name="Submissions S."/>
        </authorList>
    </citation>
    <scope>NUCLEOTIDE SEQUENCE [LARGE SCALE GENOMIC DNA]</scope>
    <source>
        <strain evidence="2 4">DSM 282</strain>
    </source>
</reference>
<dbReference type="RefSeq" id="WP_244541021.1">
    <property type="nucleotide sequence ID" value="NZ_FOKJ01000004.1"/>
</dbReference>
<reference evidence="3 5" key="1">
    <citation type="submission" date="2016-10" db="EMBL/GenBank/DDBJ databases">
        <authorList>
            <person name="de Groot N.N."/>
        </authorList>
    </citation>
    <scope>NUCLEOTIDE SEQUENCE [LARGE SCALE GENOMIC DNA]</scope>
    <source>
        <strain evidence="3 5">DSM 381</strain>
    </source>
</reference>
<organism evidence="3 5">
    <name type="scientific">Azotobacter beijerinckii</name>
    <dbReference type="NCBI Taxonomy" id="170623"/>
    <lineage>
        <taxon>Bacteria</taxon>
        <taxon>Pseudomonadati</taxon>
        <taxon>Pseudomonadota</taxon>
        <taxon>Gammaproteobacteria</taxon>
        <taxon>Pseudomonadales</taxon>
        <taxon>Pseudomonadaceae</taxon>
        <taxon>Azotobacter</taxon>
    </lineage>
</organism>
<dbReference type="SUPFAM" id="SSF53474">
    <property type="entry name" value="alpha/beta-Hydrolases"/>
    <property type="match status" value="1"/>
</dbReference>
<feature type="compositionally biased region" description="Basic and acidic residues" evidence="1">
    <location>
        <begin position="72"/>
        <end position="84"/>
    </location>
</feature>
<dbReference type="EMBL" id="FOSX01000004">
    <property type="protein sequence ID" value="SFK40105.1"/>
    <property type="molecule type" value="Genomic_DNA"/>
</dbReference>
<keyword evidence="4" id="KW-1185">Reference proteome</keyword>
<dbReference type="Proteomes" id="UP000199579">
    <property type="component" value="Unassembled WGS sequence"/>
</dbReference>
<evidence type="ECO:0000313" key="3">
    <source>
        <dbReference type="EMBL" id="SFK40105.1"/>
    </source>
</evidence>
<evidence type="ECO:0000256" key="1">
    <source>
        <dbReference type="SAM" id="MobiDB-lite"/>
    </source>
</evidence>
<name>A0A1I3Z7S9_9GAMM</name>
<protein>
    <submittedName>
        <fullName evidence="3">Uncharacterized protein</fullName>
    </submittedName>
</protein>
<feature type="region of interest" description="Disordered" evidence="1">
    <location>
        <begin position="1"/>
        <end position="33"/>
    </location>
</feature>
<feature type="region of interest" description="Disordered" evidence="1">
    <location>
        <begin position="72"/>
        <end position="93"/>
    </location>
</feature>
<accession>A0A1I3Z7S9</accession>
<sequence>MTVGHHEMAPTPAPNPPDRRAAPECASGTPGIRPRVSVHLSATRHAFLRLPWPAIRIAPLFYYRLTKYGDDSSRLDERFPADKRPGRRPPGAHAAYDCIEQFSETDFTEDPKKIDVPIETSAKRSVQLVPNATLKVYPGGAHGLAQLEVERFNSDLLHFIEG</sequence>
<dbReference type="EMBL" id="FOKJ01000004">
    <property type="protein sequence ID" value="SFA82531.1"/>
    <property type="molecule type" value="Genomic_DNA"/>
</dbReference>
<dbReference type="AlphaFoldDB" id="A0A1I3Z7S9"/>
<dbReference type="InterPro" id="IPR029058">
    <property type="entry name" value="AB_hydrolase_fold"/>
</dbReference>
<dbReference type="Proteomes" id="UP000198861">
    <property type="component" value="Unassembled WGS sequence"/>
</dbReference>
<dbReference type="Gene3D" id="3.40.50.1820">
    <property type="entry name" value="alpha/beta hydrolase"/>
    <property type="match status" value="1"/>
</dbReference>
<gene>
    <name evidence="2" type="ORF">SAMN04244571_00474</name>
    <name evidence="3" type="ORF">SAMN04244574_00470</name>
</gene>
<evidence type="ECO:0000313" key="2">
    <source>
        <dbReference type="EMBL" id="SFA82531.1"/>
    </source>
</evidence>
<proteinExistence type="predicted"/>
<evidence type="ECO:0000313" key="5">
    <source>
        <dbReference type="Proteomes" id="UP000199579"/>
    </source>
</evidence>
<evidence type="ECO:0000313" key="4">
    <source>
        <dbReference type="Proteomes" id="UP000198861"/>
    </source>
</evidence>